<dbReference type="GO" id="GO:0006897">
    <property type="term" value="P:endocytosis"/>
    <property type="evidence" value="ECO:0007669"/>
    <property type="project" value="TreeGrafter"/>
</dbReference>
<feature type="compositionally biased region" description="Low complexity" evidence="1">
    <location>
        <begin position="532"/>
        <end position="550"/>
    </location>
</feature>
<accession>A0AAD1U7G4</accession>
<dbReference type="CDD" id="cd03571">
    <property type="entry name" value="ENTH"/>
    <property type="match status" value="1"/>
</dbReference>
<sequence length="627" mass="67072">MFDSILKSATDLKNKVLRKTELEILLEEATNSDSWNVTNTKLQQIADFTEDWNNYNLVMKHLWETVNLEMKYHVNIFKGLHLMEFLVKNGNERIIQDLKDDIRKIRTLQDCTHHVDGIDKCSGIRDKAKIIVDLVSDSERLQEEREFSRKNREKFASISNAEGGSISGMASYSGNYEHPTSVFLSSGKDKNKNKKKSKENSKSKKHKKKKKKKASSSSEESSSDSDNSSEDESSSEDEKEKKKKSKNKKKKSKHEKPNEENKQDDIFGLMMEDSSQNVKQSNPTTDVFGENFGAPQNSQAQDLFGAQAPQAFSLPKPPQKESPLDFPSVGQQNVGIDAFASMAAMSQAPPPQAQSFGTYQQTSTTRSLDAAFGQMNLNQQTQFQPQSTAGFGVAQNTLGSNAQFQSSGTPQQFQQTSGFGGTTGMAPPSNDIFGTASATPGGFSASAASTGGFGVQQPPTSSALGSQPTTQTSQKDNGFGAFQSSEKDAWSMGEGLVNLGNIKKKDAGPSPQKQTSMFGGAPASQPPAWGQSSSGAFSSSGGMTSTGAFGQSPSTGFGRAPQSTGAFGVPQSTGAFGAPQSTGAFGASSFSSTPQQNTQAFGGFTQPSQNQSTGFGGAGQGGNSLFD</sequence>
<evidence type="ECO:0000313" key="4">
    <source>
        <dbReference type="Proteomes" id="UP001295684"/>
    </source>
</evidence>
<feature type="compositionally biased region" description="Polar residues" evidence="1">
    <location>
        <begin position="273"/>
        <end position="285"/>
    </location>
</feature>
<dbReference type="InterPro" id="IPR013809">
    <property type="entry name" value="ENTH"/>
</dbReference>
<feature type="compositionally biased region" description="Polar residues" evidence="1">
    <location>
        <begin position="551"/>
        <end position="574"/>
    </location>
</feature>
<feature type="compositionally biased region" description="Polar residues" evidence="1">
    <location>
        <begin position="457"/>
        <end position="476"/>
    </location>
</feature>
<dbReference type="InterPro" id="IPR008942">
    <property type="entry name" value="ENTH_VHS"/>
</dbReference>
<feature type="domain" description="ENTH" evidence="2">
    <location>
        <begin position="14"/>
        <end position="145"/>
    </location>
</feature>
<dbReference type="PANTHER" id="PTHR12276">
    <property type="entry name" value="EPSIN/ENT-RELATED"/>
    <property type="match status" value="1"/>
</dbReference>
<feature type="compositionally biased region" description="Basic residues" evidence="1">
    <location>
        <begin position="241"/>
        <end position="254"/>
    </location>
</feature>
<dbReference type="SUPFAM" id="SSF48464">
    <property type="entry name" value="ENTH/VHS domain"/>
    <property type="match status" value="1"/>
</dbReference>
<feature type="compositionally biased region" description="Low complexity" evidence="1">
    <location>
        <begin position="581"/>
        <end position="593"/>
    </location>
</feature>
<proteinExistence type="predicted"/>
<organism evidence="3 4">
    <name type="scientific">Euplotes crassus</name>
    <dbReference type="NCBI Taxonomy" id="5936"/>
    <lineage>
        <taxon>Eukaryota</taxon>
        <taxon>Sar</taxon>
        <taxon>Alveolata</taxon>
        <taxon>Ciliophora</taxon>
        <taxon>Intramacronucleata</taxon>
        <taxon>Spirotrichea</taxon>
        <taxon>Hypotrichia</taxon>
        <taxon>Euplotida</taxon>
        <taxon>Euplotidae</taxon>
        <taxon>Moneuplotes</taxon>
    </lineage>
</organism>
<dbReference type="GO" id="GO:0005886">
    <property type="term" value="C:plasma membrane"/>
    <property type="evidence" value="ECO:0007669"/>
    <property type="project" value="TreeGrafter"/>
</dbReference>
<dbReference type="PROSITE" id="PS50942">
    <property type="entry name" value="ENTH"/>
    <property type="match status" value="1"/>
</dbReference>
<feature type="compositionally biased region" description="Acidic residues" evidence="1">
    <location>
        <begin position="221"/>
        <end position="237"/>
    </location>
</feature>
<feature type="region of interest" description="Disordered" evidence="1">
    <location>
        <begin position="401"/>
        <end position="482"/>
    </location>
</feature>
<evidence type="ECO:0000313" key="3">
    <source>
        <dbReference type="EMBL" id="CAI2360469.1"/>
    </source>
</evidence>
<dbReference type="GO" id="GO:0030276">
    <property type="term" value="F:clathrin binding"/>
    <property type="evidence" value="ECO:0007669"/>
    <property type="project" value="TreeGrafter"/>
</dbReference>
<feature type="compositionally biased region" description="Basic and acidic residues" evidence="1">
    <location>
        <begin position="255"/>
        <end position="265"/>
    </location>
</feature>
<feature type="region of interest" description="Disordered" evidence="1">
    <location>
        <begin position="310"/>
        <end position="329"/>
    </location>
</feature>
<comment type="caution">
    <text evidence="3">The sequence shown here is derived from an EMBL/GenBank/DDBJ whole genome shotgun (WGS) entry which is preliminary data.</text>
</comment>
<feature type="compositionally biased region" description="Low complexity" evidence="1">
    <location>
        <begin position="434"/>
        <end position="450"/>
    </location>
</feature>
<dbReference type="AlphaFoldDB" id="A0AAD1U7G4"/>
<feature type="compositionally biased region" description="Basic residues" evidence="1">
    <location>
        <begin position="191"/>
        <end position="214"/>
    </location>
</feature>
<dbReference type="Proteomes" id="UP001295684">
    <property type="component" value="Unassembled WGS sequence"/>
</dbReference>
<dbReference type="EMBL" id="CAMPGE010001667">
    <property type="protein sequence ID" value="CAI2360469.1"/>
    <property type="molecule type" value="Genomic_DNA"/>
</dbReference>
<dbReference type="GO" id="GO:0005543">
    <property type="term" value="F:phospholipid binding"/>
    <property type="evidence" value="ECO:0007669"/>
    <property type="project" value="TreeGrafter"/>
</dbReference>
<dbReference type="Gene3D" id="1.25.40.90">
    <property type="match status" value="1"/>
</dbReference>
<keyword evidence="4" id="KW-1185">Reference proteome</keyword>
<dbReference type="Pfam" id="PF01417">
    <property type="entry name" value="ENTH"/>
    <property type="match status" value="1"/>
</dbReference>
<feature type="region of interest" description="Disordered" evidence="1">
    <location>
        <begin position="181"/>
        <end position="302"/>
    </location>
</feature>
<reference evidence="3" key="1">
    <citation type="submission" date="2023-07" db="EMBL/GenBank/DDBJ databases">
        <authorList>
            <consortium name="AG Swart"/>
            <person name="Singh M."/>
            <person name="Singh A."/>
            <person name="Seah K."/>
            <person name="Emmerich C."/>
        </authorList>
    </citation>
    <scope>NUCLEOTIDE SEQUENCE</scope>
    <source>
        <strain evidence="3">DP1</strain>
    </source>
</reference>
<dbReference type="SMART" id="SM00273">
    <property type="entry name" value="ENTH"/>
    <property type="match status" value="1"/>
</dbReference>
<name>A0AAD1U7G4_EUPCR</name>
<dbReference type="GO" id="GO:0005768">
    <property type="term" value="C:endosome"/>
    <property type="evidence" value="ECO:0007669"/>
    <property type="project" value="TreeGrafter"/>
</dbReference>
<dbReference type="GO" id="GO:0030125">
    <property type="term" value="C:clathrin vesicle coat"/>
    <property type="evidence" value="ECO:0007669"/>
    <property type="project" value="TreeGrafter"/>
</dbReference>
<gene>
    <name evidence="3" type="ORF">ECRASSUSDP1_LOCUS1773</name>
</gene>
<feature type="region of interest" description="Disordered" evidence="1">
    <location>
        <begin position="500"/>
        <end position="627"/>
    </location>
</feature>
<protein>
    <recommendedName>
        <fullName evidence="2">ENTH domain-containing protein</fullName>
    </recommendedName>
</protein>
<feature type="compositionally biased region" description="Low complexity" evidence="1">
    <location>
        <begin position="403"/>
        <end position="417"/>
    </location>
</feature>
<feature type="compositionally biased region" description="Polar residues" evidence="1">
    <location>
        <begin position="594"/>
        <end position="613"/>
    </location>
</feature>
<evidence type="ECO:0000256" key="1">
    <source>
        <dbReference type="SAM" id="MobiDB-lite"/>
    </source>
</evidence>
<evidence type="ECO:0000259" key="2">
    <source>
        <dbReference type="PROSITE" id="PS50942"/>
    </source>
</evidence>
<dbReference type="PANTHER" id="PTHR12276:SF45">
    <property type="entry name" value="CLATHRIN INTERACTOR 1"/>
    <property type="match status" value="1"/>
</dbReference>
<feature type="compositionally biased region" description="Gly residues" evidence="1">
    <location>
        <begin position="614"/>
        <end position="627"/>
    </location>
</feature>